<name>A0AAE3JB92_9FIRM</name>
<proteinExistence type="predicted"/>
<evidence type="ECO:0000313" key="2">
    <source>
        <dbReference type="Proteomes" id="UP001198200"/>
    </source>
</evidence>
<dbReference type="RefSeq" id="WP_227100317.1">
    <property type="nucleotide sequence ID" value="NZ_JAJEQN010000003.1"/>
</dbReference>
<dbReference type="Proteomes" id="UP001198200">
    <property type="component" value="Unassembled WGS sequence"/>
</dbReference>
<protein>
    <submittedName>
        <fullName evidence="1">DUF1292 domain-containing protein</fullName>
    </submittedName>
</protein>
<dbReference type="Pfam" id="PF06949">
    <property type="entry name" value="DUF1292"/>
    <property type="match status" value="1"/>
</dbReference>
<keyword evidence="2" id="KW-1185">Reference proteome</keyword>
<sequence>MEDKIILTADDGTDVTFYVIEETRLGASNYLLVADSDDEDAECLILKDTSRDEDPEAVYELVEDETELDAVSKVFEELLSDEDITIE</sequence>
<organism evidence="1 2">
    <name type="scientific">Anthropogastromicrobium aceti</name>
    <dbReference type="NCBI Taxonomy" id="2981768"/>
    <lineage>
        <taxon>Bacteria</taxon>
        <taxon>Bacillati</taxon>
        <taxon>Bacillota</taxon>
        <taxon>Clostridia</taxon>
        <taxon>Lachnospirales</taxon>
        <taxon>Lachnospiraceae</taxon>
        <taxon>Anthropogastromicrobium</taxon>
    </lineage>
</organism>
<gene>
    <name evidence="1" type="ORF">LKD48_02125</name>
</gene>
<comment type="caution">
    <text evidence="1">The sequence shown here is derived from an EMBL/GenBank/DDBJ whole genome shotgun (WGS) entry which is preliminary data.</text>
</comment>
<accession>A0AAE3JB92</accession>
<dbReference type="InterPro" id="IPR009711">
    <property type="entry name" value="UPF0473"/>
</dbReference>
<dbReference type="AlphaFoldDB" id="A0AAE3JB92"/>
<evidence type="ECO:0000313" key="1">
    <source>
        <dbReference type="EMBL" id="MCC2220448.1"/>
    </source>
</evidence>
<reference evidence="1 2" key="1">
    <citation type="submission" date="2021-10" db="EMBL/GenBank/DDBJ databases">
        <title>Anaerobic single-cell dispensing facilitates the cultivation of human gut bacteria.</title>
        <authorList>
            <person name="Afrizal A."/>
        </authorList>
    </citation>
    <scope>NUCLEOTIDE SEQUENCE [LARGE SCALE GENOMIC DNA]</scope>
    <source>
        <strain evidence="1 2">CLA-AA-H224</strain>
    </source>
</reference>
<dbReference type="EMBL" id="JAJEQN010000003">
    <property type="protein sequence ID" value="MCC2220448.1"/>
    <property type="molecule type" value="Genomic_DNA"/>
</dbReference>